<dbReference type="STRING" id="1454201.NMS_1714"/>
<dbReference type="AlphaFoldDB" id="W8VVT5"/>
<dbReference type="Pfam" id="PF13578">
    <property type="entry name" value="Methyltransf_24"/>
    <property type="match status" value="1"/>
</dbReference>
<dbReference type="KEGG" id="nmf:NMS_1714"/>
<keyword evidence="2" id="KW-1185">Reference proteome</keyword>
<gene>
    <name evidence="1" type="ORF">NMS_1714</name>
</gene>
<evidence type="ECO:0000313" key="1">
    <source>
        <dbReference type="EMBL" id="BAO55723.1"/>
    </source>
</evidence>
<dbReference type="InterPro" id="IPR029063">
    <property type="entry name" value="SAM-dependent_MTases_sf"/>
</dbReference>
<dbReference type="PANTHER" id="PTHR43167">
    <property type="entry name" value="PUTATIVE (AFU_ORTHOLOGUE AFUA_6G01830)-RELATED"/>
    <property type="match status" value="1"/>
</dbReference>
<dbReference type="SUPFAM" id="SSF53335">
    <property type="entry name" value="S-adenosyl-L-methionine-dependent methyltransferases"/>
    <property type="match status" value="1"/>
</dbReference>
<dbReference type="CDD" id="cd02440">
    <property type="entry name" value="AdoMet_MTases"/>
    <property type="match status" value="1"/>
</dbReference>
<dbReference type="EMBL" id="AP014548">
    <property type="protein sequence ID" value="BAO55723.1"/>
    <property type="molecule type" value="Genomic_DNA"/>
</dbReference>
<dbReference type="HOGENOM" id="CLU_083598_0_0_10"/>
<evidence type="ECO:0000313" key="2">
    <source>
        <dbReference type="Proteomes" id="UP000031760"/>
    </source>
</evidence>
<proteinExistence type="predicted"/>
<accession>W8VVT5</accession>
<sequence>MQDQSHYAAYDKIVRFRESVNNHPQQLQIEDHGAGSKRLHDDIRTSRDILKNNCSSFKRTKLLYRLAYHLKAKRVLELGTSLGIGTHALALAADQVTSIEGSREVWKFAKEKLQETDFQNIELILGTFSDFFDGELALKPSGTYDLIFMDGHHDGNATLEYFENLLPYCHSNTVIVVDDIHWSSGMTKAWKKLTSHPQVTASINTFQWGLLFLRKEQFQQAFYVKL</sequence>
<dbReference type="PANTHER" id="PTHR43167:SF1">
    <property type="entry name" value="PUTATIVE (AFU_ORTHOLOGUE AFUA_6G01830)-RELATED"/>
    <property type="match status" value="1"/>
</dbReference>
<dbReference type="Proteomes" id="UP000031760">
    <property type="component" value="Chromosome"/>
</dbReference>
<reference evidence="1 2" key="1">
    <citation type="journal article" date="2014" name="Proc. Natl. Acad. Sci. U.S.A.">
        <title>Functional characterization of flavobacteria rhodopsins reveals a unique class of light-driven chloride pump in bacteria.</title>
        <authorList>
            <person name="Yoshizawa S."/>
            <person name="Kumagai Y."/>
            <person name="Kim H."/>
            <person name="Ogura Y."/>
            <person name="Hayashi T."/>
            <person name="Iwasaki W."/>
            <person name="DeLong E.F."/>
            <person name="Kogure K."/>
        </authorList>
    </citation>
    <scope>NUCLEOTIDE SEQUENCE [LARGE SCALE GENOMIC DNA]</scope>
    <source>
        <strain evidence="1 2">S1-08</strain>
    </source>
</reference>
<evidence type="ECO:0008006" key="3">
    <source>
        <dbReference type="Google" id="ProtNLM"/>
    </source>
</evidence>
<name>W8VVT5_9FLAO</name>
<dbReference type="Gene3D" id="3.40.50.150">
    <property type="entry name" value="Vaccinia Virus protein VP39"/>
    <property type="match status" value="1"/>
</dbReference>
<protein>
    <recommendedName>
        <fullName evidence="3">O-methyltransferase</fullName>
    </recommendedName>
</protein>
<organism evidence="1 2">
    <name type="scientific">Nonlabens marinus S1-08</name>
    <dbReference type="NCBI Taxonomy" id="1454201"/>
    <lineage>
        <taxon>Bacteria</taxon>
        <taxon>Pseudomonadati</taxon>
        <taxon>Bacteroidota</taxon>
        <taxon>Flavobacteriia</taxon>
        <taxon>Flavobacteriales</taxon>
        <taxon>Flavobacteriaceae</taxon>
        <taxon>Nonlabens</taxon>
    </lineage>
</organism>